<proteinExistence type="predicted"/>
<evidence type="ECO:0000313" key="2">
    <source>
        <dbReference type="EMBL" id="RPF28072.1"/>
    </source>
</evidence>
<feature type="region of interest" description="Disordered" evidence="1">
    <location>
        <begin position="1"/>
        <end position="21"/>
    </location>
</feature>
<dbReference type="RefSeq" id="WP_123918062.1">
    <property type="nucleotide sequence ID" value="NZ_RKRA01000001.1"/>
</dbReference>
<evidence type="ECO:0008006" key="4">
    <source>
        <dbReference type="Google" id="ProtNLM"/>
    </source>
</evidence>
<dbReference type="AlphaFoldDB" id="A0A3N4ZRG5"/>
<evidence type="ECO:0000256" key="1">
    <source>
        <dbReference type="SAM" id="MobiDB-lite"/>
    </source>
</evidence>
<reference evidence="2 3" key="1">
    <citation type="submission" date="2018-11" db="EMBL/GenBank/DDBJ databases">
        <title>Sequencing the genomes of 1000 actinobacteria strains.</title>
        <authorList>
            <person name="Klenk H.-P."/>
        </authorList>
    </citation>
    <scope>NUCLEOTIDE SEQUENCE [LARGE SCALE GENOMIC DNA]</scope>
    <source>
        <strain evidence="2 3">DSM 14418</strain>
    </source>
</reference>
<comment type="caution">
    <text evidence="2">The sequence shown here is derived from an EMBL/GenBank/DDBJ whole genome shotgun (WGS) entry which is preliminary data.</text>
</comment>
<evidence type="ECO:0000313" key="3">
    <source>
        <dbReference type="Proteomes" id="UP000280726"/>
    </source>
</evidence>
<dbReference type="EMBL" id="RKRA01000001">
    <property type="protein sequence ID" value="RPF28072.1"/>
    <property type="molecule type" value="Genomic_DNA"/>
</dbReference>
<dbReference type="Proteomes" id="UP000280726">
    <property type="component" value="Unassembled WGS sequence"/>
</dbReference>
<keyword evidence="3" id="KW-1185">Reference proteome</keyword>
<sequence length="332" mass="32627">MATTMLATLPGRAESPDLADDPAARLARARAALGRAEAAAGLRTRLGAVSAAPAASPDALTGPAAASSLDRSVGVSSEPVAGAAAGRATGVSAPVLPDTPDRAVGHVGGTFPVPDALAPLFPGGVLSRGSVVQVAGSTSLVLALAAAASQEGAWCALAALPHVGWRAAAGAGLDLDRVAAVPAPGPDAVSVVGALVDGFDVLVVGRSPALTDRDRRLVAARIRTRGAVLLSTHPWPGAHVVLQATRPAWQGLGQGWGHLVEQELTVCAAGRAGAARSGEVRVRVGPDGVRPPAGEPLGPARPVDARSADAGSVGAGPVPTGGPLDVPLLRAV</sequence>
<feature type="region of interest" description="Disordered" evidence="1">
    <location>
        <begin position="277"/>
        <end position="332"/>
    </location>
</feature>
<organism evidence="2 3">
    <name type="scientific">Georgenia muralis</name>
    <dbReference type="NCBI Taxonomy" id="154117"/>
    <lineage>
        <taxon>Bacteria</taxon>
        <taxon>Bacillati</taxon>
        <taxon>Actinomycetota</taxon>
        <taxon>Actinomycetes</taxon>
        <taxon>Micrococcales</taxon>
        <taxon>Bogoriellaceae</taxon>
        <taxon>Georgenia</taxon>
    </lineage>
</organism>
<name>A0A3N4ZRG5_9MICO</name>
<accession>A0A3N4ZRG5</accession>
<gene>
    <name evidence="2" type="ORF">EDD32_2581</name>
</gene>
<dbReference type="OrthoDB" id="3873597at2"/>
<protein>
    <recommendedName>
        <fullName evidence="4">Protein RecA</fullName>
    </recommendedName>
</protein>